<dbReference type="SUPFAM" id="SSF49764">
    <property type="entry name" value="HSP20-like chaperones"/>
    <property type="match status" value="1"/>
</dbReference>
<dbReference type="PROSITE" id="PS01031">
    <property type="entry name" value="SHSP"/>
    <property type="match status" value="1"/>
</dbReference>
<organism evidence="5 6">
    <name type="scientific">Araneus ventricosus</name>
    <name type="common">Orbweaver spider</name>
    <name type="synonym">Epeira ventricosa</name>
    <dbReference type="NCBI Taxonomy" id="182803"/>
    <lineage>
        <taxon>Eukaryota</taxon>
        <taxon>Metazoa</taxon>
        <taxon>Ecdysozoa</taxon>
        <taxon>Arthropoda</taxon>
        <taxon>Chelicerata</taxon>
        <taxon>Arachnida</taxon>
        <taxon>Araneae</taxon>
        <taxon>Araneomorphae</taxon>
        <taxon>Entelegynae</taxon>
        <taxon>Araneoidea</taxon>
        <taxon>Araneidae</taxon>
        <taxon>Araneus</taxon>
    </lineage>
</organism>
<evidence type="ECO:0000256" key="2">
    <source>
        <dbReference type="RuleBase" id="RU003616"/>
    </source>
</evidence>
<dbReference type="GO" id="GO:0051082">
    <property type="term" value="F:unfolded protein binding"/>
    <property type="evidence" value="ECO:0007669"/>
    <property type="project" value="TreeGrafter"/>
</dbReference>
<dbReference type="GO" id="GO:0009408">
    <property type="term" value="P:response to heat"/>
    <property type="evidence" value="ECO:0007669"/>
    <property type="project" value="TreeGrafter"/>
</dbReference>
<comment type="caution">
    <text evidence="5">The sequence shown here is derived from an EMBL/GenBank/DDBJ whole genome shotgun (WGS) entry which is preliminary data.</text>
</comment>
<keyword evidence="6" id="KW-1185">Reference proteome</keyword>
<dbReference type="InterPro" id="IPR002068">
    <property type="entry name" value="A-crystallin/Hsp20_dom"/>
</dbReference>
<reference evidence="5 6" key="1">
    <citation type="journal article" date="2019" name="Sci. Rep.">
        <title>Orb-weaving spider Araneus ventricosus genome elucidates the spidroin gene catalogue.</title>
        <authorList>
            <person name="Kono N."/>
            <person name="Nakamura H."/>
            <person name="Ohtoshi R."/>
            <person name="Moran D.A.P."/>
            <person name="Shinohara A."/>
            <person name="Yoshida Y."/>
            <person name="Fujiwara M."/>
            <person name="Mori M."/>
            <person name="Tomita M."/>
            <person name="Arakawa K."/>
        </authorList>
    </citation>
    <scope>NUCLEOTIDE SEQUENCE [LARGE SCALE GENOMIC DNA]</scope>
</reference>
<dbReference type="InterPro" id="IPR008978">
    <property type="entry name" value="HSP20-like_chaperone"/>
</dbReference>
<dbReference type="EMBL" id="BGPR01000907">
    <property type="protein sequence ID" value="GBM39759.1"/>
    <property type="molecule type" value="Genomic_DNA"/>
</dbReference>
<dbReference type="CDD" id="cd06526">
    <property type="entry name" value="metazoan_ACD"/>
    <property type="match status" value="1"/>
</dbReference>
<gene>
    <name evidence="5" type="ORF">AVEN_107175_1</name>
</gene>
<dbReference type="OrthoDB" id="1431247at2759"/>
<dbReference type="GO" id="GO:0005634">
    <property type="term" value="C:nucleus"/>
    <property type="evidence" value="ECO:0007669"/>
    <property type="project" value="TreeGrafter"/>
</dbReference>
<protein>
    <recommendedName>
        <fullName evidence="4">SHSP domain-containing protein</fullName>
    </recommendedName>
</protein>
<dbReference type="InterPro" id="IPR001436">
    <property type="entry name" value="Alpha-crystallin/sHSP_animal"/>
</dbReference>
<feature type="region of interest" description="Disordered" evidence="3">
    <location>
        <begin position="94"/>
        <end position="119"/>
    </location>
</feature>
<dbReference type="PANTHER" id="PTHR45640">
    <property type="entry name" value="HEAT SHOCK PROTEIN HSP-12.2-RELATED"/>
    <property type="match status" value="1"/>
</dbReference>
<dbReference type="Proteomes" id="UP000499080">
    <property type="component" value="Unassembled WGS sequence"/>
</dbReference>
<dbReference type="GO" id="GO:0005737">
    <property type="term" value="C:cytoplasm"/>
    <property type="evidence" value="ECO:0007669"/>
    <property type="project" value="TreeGrafter"/>
</dbReference>
<feature type="domain" description="SHSP" evidence="4">
    <location>
        <begin position="107"/>
        <end position="214"/>
    </location>
</feature>
<dbReference type="PANTHER" id="PTHR45640:SF26">
    <property type="entry name" value="RE23625P"/>
    <property type="match status" value="1"/>
</dbReference>
<evidence type="ECO:0000256" key="1">
    <source>
        <dbReference type="PROSITE-ProRule" id="PRU00285"/>
    </source>
</evidence>
<dbReference type="Pfam" id="PF00011">
    <property type="entry name" value="HSP20"/>
    <property type="match status" value="1"/>
</dbReference>
<accession>A0A4Y2FHC6</accession>
<evidence type="ECO:0000259" key="4">
    <source>
        <dbReference type="PROSITE" id="PS01031"/>
    </source>
</evidence>
<evidence type="ECO:0000313" key="5">
    <source>
        <dbReference type="EMBL" id="GBM39759.1"/>
    </source>
</evidence>
<dbReference type="GO" id="GO:0042026">
    <property type="term" value="P:protein refolding"/>
    <property type="evidence" value="ECO:0007669"/>
    <property type="project" value="TreeGrafter"/>
</dbReference>
<evidence type="ECO:0000313" key="6">
    <source>
        <dbReference type="Proteomes" id="UP000499080"/>
    </source>
</evidence>
<feature type="compositionally biased region" description="Basic and acidic residues" evidence="3">
    <location>
        <begin position="109"/>
        <end position="119"/>
    </location>
</feature>
<dbReference type="AlphaFoldDB" id="A0A4Y2FHC6"/>
<comment type="similarity">
    <text evidence="1 2">Belongs to the small heat shock protein (HSP20) family.</text>
</comment>
<dbReference type="PRINTS" id="PR00299">
    <property type="entry name" value="ACRYSTALLIN"/>
</dbReference>
<evidence type="ECO:0000256" key="3">
    <source>
        <dbReference type="SAM" id="MobiDB-lite"/>
    </source>
</evidence>
<proteinExistence type="inferred from homology"/>
<name>A0A4Y2FHC6_ARAVE</name>
<dbReference type="Gene3D" id="2.60.40.790">
    <property type="match status" value="1"/>
</dbReference>
<sequence>MESKIIKHLKDFWSYFYSLALDDKNSEDLMKLDLGILDEVATTAQRELASKILCLSKQLGNVAKTSKSIRQQCRLDNCNKDTDEDITAEFFQEQEPSRNANTAEDEIAESSREMPVEPSTERKRFRVLMDVSNFSAKEVDVKVIEKYLVIHAKHGILADDHGTISREFTRKFEIPEDVDIETFRALIDCYGVLTVEASFKPMNVKDEALVILVDTHGKTSLQPYEDLGQGFQELAKHQIKDGMDMKDFARNLAKQRPSDYIPLEEVI</sequence>